<name>M0FVH3_HALPT</name>
<sequence>MNDSNLSIFIGVEYSRGFTCVLFICNRDNEMFCDFFGHDLFLRLGVLRVLSTTMRADGCFLVEDSSTRSTPNLLGVMNVSKIRPVQGLCPVHPMLPADMIERHTIRIHTGTFWIRGVLSYECVRAVVFYFEDLSSSSRLNFLLDWGSKRFDTALNIRKHGFQFGEAQRINSLDERIGEVIGWC</sequence>
<evidence type="ECO:0000313" key="2">
    <source>
        <dbReference type="Proteomes" id="UP000011559"/>
    </source>
</evidence>
<proteinExistence type="predicted"/>
<dbReference type="Proteomes" id="UP000011559">
    <property type="component" value="Unassembled WGS sequence"/>
</dbReference>
<protein>
    <submittedName>
        <fullName evidence="1">Uncharacterized protein</fullName>
    </submittedName>
</protein>
<accession>M0FVH3</accession>
<organism evidence="1 2">
    <name type="scientific">Haloferax prahovense (strain DSM 18310 / JCM 13924 / TL6)</name>
    <dbReference type="NCBI Taxonomy" id="1227461"/>
    <lineage>
        <taxon>Archaea</taxon>
        <taxon>Methanobacteriati</taxon>
        <taxon>Methanobacteriota</taxon>
        <taxon>Stenosarchaea group</taxon>
        <taxon>Halobacteria</taxon>
        <taxon>Halobacteriales</taxon>
        <taxon>Haloferacaceae</taxon>
        <taxon>Haloferax</taxon>
    </lineage>
</organism>
<reference evidence="1 2" key="1">
    <citation type="journal article" date="2014" name="PLoS Genet.">
        <title>Phylogenetically driven sequencing of extremely halophilic archaea reveals strategies for static and dynamic osmo-response.</title>
        <authorList>
            <person name="Becker E.A."/>
            <person name="Seitzer P.M."/>
            <person name="Tritt A."/>
            <person name="Larsen D."/>
            <person name="Krusor M."/>
            <person name="Yao A.I."/>
            <person name="Wu D."/>
            <person name="Madern D."/>
            <person name="Eisen J.A."/>
            <person name="Darling A.E."/>
            <person name="Facciotti M.T."/>
        </authorList>
    </citation>
    <scope>NUCLEOTIDE SEQUENCE [LARGE SCALE GENOMIC DNA]</scope>
    <source>
        <strain evidence="2">DSM 18310 / JCM 13924 / TL6</strain>
    </source>
</reference>
<evidence type="ECO:0000313" key="1">
    <source>
        <dbReference type="EMBL" id="ELZ63970.1"/>
    </source>
</evidence>
<dbReference type="AlphaFoldDB" id="M0FVH3"/>
<keyword evidence="2" id="KW-1185">Reference proteome</keyword>
<comment type="caution">
    <text evidence="1">The sequence shown here is derived from an EMBL/GenBank/DDBJ whole genome shotgun (WGS) entry which is preliminary data.</text>
</comment>
<gene>
    <name evidence="1" type="ORF">C457_18388</name>
</gene>
<dbReference type="EMBL" id="AOLG01000056">
    <property type="protein sequence ID" value="ELZ63970.1"/>
    <property type="molecule type" value="Genomic_DNA"/>
</dbReference>